<comment type="caution">
    <text evidence="3">The sequence shown here is derived from an EMBL/GenBank/DDBJ whole genome shotgun (WGS) entry which is preliminary data.</text>
</comment>
<organism evidence="3 4">
    <name type="scientific">Candidatus Woesebacteria bacterium GW2011_GWB1_43_14</name>
    <dbReference type="NCBI Taxonomy" id="1618578"/>
    <lineage>
        <taxon>Bacteria</taxon>
        <taxon>Candidatus Woeseibacteriota</taxon>
    </lineage>
</organism>
<gene>
    <name evidence="3" type="ORF">UV74_C0013G0299</name>
</gene>
<proteinExistence type="predicted"/>
<evidence type="ECO:0000313" key="4">
    <source>
        <dbReference type="Proteomes" id="UP000034090"/>
    </source>
</evidence>
<dbReference type="CDD" id="cd03801">
    <property type="entry name" value="GT4_PimA-like"/>
    <property type="match status" value="1"/>
</dbReference>
<dbReference type="AlphaFoldDB" id="A0A0G1DHZ3"/>
<dbReference type="EMBL" id="LCFQ01000013">
    <property type="protein sequence ID" value="KKS97177.1"/>
    <property type="molecule type" value="Genomic_DNA"/>
</dbReference>
<dbReference type="GO" id="GO:0009103">
    <property type="term" value="P:lipopolysaccharide biosynthetic process"/>
    <property type="evidence" value="ECO:0007669"/>
    <property type="project" value="TreeGrafter"/>
</dbReference>
<dbReference type="Proteomes" id="UP000034090">
    <property type="component" value="Unassembled WGS sequence"/>
</dbReference>
<evidence type="ECO:0000256" key="1">
    <source>
        <dbReference type="ARBA" id="ARBA00022679"/>
    </source>
</evidence>
<dbReference type="STRING" id="1618578.UV74_C0013G0299"/>
<dbReference type="PANTHER" id="PTHR46401:SF2">
    <property type="entry name" value="GLYCOSYLTRANSFERASE WBBK-RELATED"/>
    <property type="match status" value="1"/>
</dbReference>
<dbReference type="PANTHER" id="PTHR46401">
    <property type="entry name" value="GLYCOSYLTRANSFERASE WBBK-RELATED"/>
    <property type="match status" value="1"/>
</dbReference>
<dbReference type="InterPro" id="IPR028098">
    <property type="entry name" value="Glyco_trans_4-like_N"/>
</dbReference>
<name>A0A0G1DHZ3_9BACT</name>
<dbReference type="GO" id="GO:0016757">
    <property type="term" value="F:glycosyltransferase activity"/>
    <property type="evidence" value="ECO:0007669"/>
    <property type="project" value="TreeGrafter"/>
</dbReference>
<dbReference type="Pfam" id="PF13439">
    <property type="entry name" value="Glyco_transf_4"/>
    <property type="match status" value="1"/>
</dbReference>
<dbReference type="Pfam" id="PF13692">
    <property type="entry name" value="Glyco_trans_1_4"/>
    <property type="match status" value="1"/>
</dbReference>
<feature type="domain" description="Glycosyltransferase subfamily 4-like N-terminal" evidence="2">
    <location>
        <begin position="16"/>
        <end position="208"/>
    </location>
</feature>
<dbReference type="SUPFAM" id="SSF53756">
    <property type="entry name" value="UDP-Glycosyltransferase/glycogen phosphorylase"/>
    <property type="match status" value="1"/>
</dbReference>
<protein>
    <submittedName>
        <fullName evidence="3">Glycosyltransferase PslH</fullName>
    </submittedName>
</protein>
<dbReference type="Gene3D" id="3.40.50.2000">
    <property type="entry name" value="Glycogen Phosphorylase B"/>
    <property type="match status" value="2"/>
</dbReference>
<keyword evidence="1 3" id="KW-0808">Transferase</keyword>
<accession>A0A0G1DHZ3</accession>
<evidence type="ECO:0000259" key="2">
    <source>
        <dbReference type="Pfam" id="PF13439"/>
    </source>
</evidence>
<sequence>MKVLFLVPFLPNTSMSGGQTRWYNLIKYMSPNHEITLFSLIKDESERKFIPELEKYCKKVRVFKRPKSPWTIRNILLSVFLPFPLLLIRNFSFLERIAVKKELESENYDLIHAEAFYVMPHIPKTNVPSIQVEQTIWHKVYEHHVKTKTPFFVRPLFMLDVYKLKYWEIYFWKKATKLFTVSPDDKVLMEELIPGEKVGVIPNGVDVSLYAAKKVKKLVPPRVMYGVTNFEWLQNVEAVDLLVEEVWPKIISEFKDAKLWIVGRKIPQRILDLAKRDDIEITESIPDARDAYLASTVMVTPIKGSGGTRLKILEALAAGLPIVSTSTGVAGLNLVSGKHALITDKPQELASLTVSLLKNPQKAQEIGEAGRKFVRDNFDWKAIVKLHDPIYKALINGKNG</sequence>
<evidence type="ECO:0000313" key="3">
    <source>
        <dbReference type="EMBL" id="KKS97177.1"/>
    </source>
</evidence>
<reference evidence="3 4" key="1">
    <citation type="journal article" date="2015" name="Nature">
        <title>rRNA introns, odd ribosomes, and small enigmatic genomes across a large radiation of phyla.</title>
        <authorList>
            <person name="Brown C.T."/>
            <person name="Hug L.A."/>
            <person name="Thomas B.C."/>
            <person name="Sharon I."/>
            <person name="Castelle C.J."/>
            <person name="Singh A."/>
            <person name="Wilkins M.J."/>
            <person name="Williams K.H."/>
            <person name="Banfield J.F."/>
        </authorList>
    </citation>
    <scope>NUCLEOTIDE SEQUENCE [LARGE SCALE GENOMIC DNA]</scope>
</reference>